<dbReference type="AlphaFoldDB" id="A0AAW5SEU6"/>
<protein>
    <submittedName>
        <fullName evidence="1">Uncharacterized protein</fullName>
    </submittedName>
</protein>
<evidence type="ECO:0000313" key="3">
    <source>
        <dbReference type="Proteomes" id="UP000192293"/>
    </source>
</evidence>
<keyword evidence="3" id="KW-1185">Reference proteome</keyword>
<organism evidence="1 4">
    <name type="scientific">Mycobacterium bouchedurhonense</name>
    <dbReference type="NCBI Taxonomy" id="701041"/>
    <lineage>
        <taxon>Bacteria</taxon>
        <taxon>Bacillati</taxon>
        <taxon>Actinomycetota</taxon>
        <taxon>Actinomycetes</taxon>
        <taxon>Mycobacteriales</taxon>
        <taxon>Mycobacteriaceae</taxon>
        <taxon>Mycobacterium</taxon>
        <taxon>Mycobacterium avium complex (MAC)</taxon>
    </lineage>
</organism>
<dbReference type="Proteomes" id="UP001207588">
    <property type="component" value="Unassembled WGS sequence"/>
</dbReference>
<dbReference type="RefSeq" id="WP_062886712.1">
    <property type="nucleotide sequence ID" value="NZ_JACKTG010000092.1"/>
</dbReference>
<sequence length="76" mass="7977">MSTQDVDELIACVVNAYLDYLEGGGPRPELGDLPDDVRAGAVMVINLVLAGAGSDPDSEIPTLQELLAGTEFDEDV</sequence>
<comment type="caution">
    <text evidence="1">The sequence shown here is derived from an EMBL/GenBank/DDBJ whole genome shotgun (WGS) entry which is preliminary data.</text>
</comment>
<accession>A0AAW5SEU6</accession>
<proteinExistence type="predicted"/>
<reference evidence="1" key="2">
    <citation type="submission" date="2020-07" db="EMBL/GenBank/DDBJ databases">
        <authorList>
            <person name="Pettersson B.M.F."/>
            <person name="Behra P.R.K."/>
            <person name="Ramesh M."/>
            <person name="Das S."/>
            <person name="Dasgupta S."/>
            <person name="Kirsebom L.A."/>
        </authorList>
    </citation>
    <scope>NUCLEOTIDE SEQUENCE</scope>
    <source>
        <strain evidence="1">DSM 45439</strain>
    </source>
</reference>
<evidence type="ECO:0000313" key="1">
    <source>
        <dbReference type="EMBL" id="MCV6993007.1"/>
    </source>
</evidence>
<reference evidence="1" key="3">
    <citation type="journal article" date="2022" name="BMC Genomics">
        <title>Comparative genome analysis of mycobacteria focusing on tRNA and non-coding RNA.</title>
        <authorList>
            <person name="Behra P.R.K."/>
            <person name="Pettersson B.M.F."/>
            <person name="Ramesh M."/>
            <person name="Das S."/>
            <person name="Dasgupta S."/>
            <person name="Kirsebom L.A."/>
        </authorList>
    </citation>
    <scope>NUCLEOTIDE SEQUENCE</scope>
    <source>
        <strain evidence="1">DSM 45439</strain>
    </source>
</reference>
<dbReference type="EMBL" id="MVHL01000081">
    <property type="protein sequence ID" value="ORA42263.1"/>
    <property type="molecule type" value="Genomic_DNA"/>
</dbReference>
<gene>
    <name evidence="2" type="ORF">BST19_25610</name>
    <name evidence="1" type="ORF">H7I91_27785</name>
</gene>
<dbReference type="Proteomes" id="UP000192293">
    <property type="component" value="Unassembled WGS sequence"/>
</dbReference>
<evidence type="ECO:0000313" key="4">
    <source>
        <dbReference type="Proteomes" id="UP001207588"/>
    </source>
</evidence>
<reference evidence="2 3" key="1">
    <citation type="submission" date="2017-02" db="EMBL/GenBank/DDBJ databases">
        <title>The new phylogeny of genus Mycobacterium.</title>
        <authorList>
            <person name="Tortoli E."/>
            <person name="Trovato A."/>
            <person name="Cirillo D.M."/>
        </authorList>
    </citation>
    <scope>NUCLEOTIDE SEQUENCE [LARGE SCALE GENOMIC DNA]</scope>
    <source>
        <strain evidence="2 3">DSM 45439</strain>
    </source>
</reference>
<name>A0AAW5SEU6_MYCBC</name>
<dbReference type="EMBL" id="JACKTG010000092">
    <property type="protein sequence ID" value="MCV6993007.1"/>
    <property type="molecule type" value="Genomic_DNA"/>
</dbReference>
<evidence type="ECO:0000313" key="2">
    <source>
        <dbReference type="EMBL" id="ORA42263.1"/>
    </source>
</evidence>